<name>A0ABQ5KFC6_9EUKA</name>
<evidence type="ECO:0000313" key="1">
    <source>
        <dbReference type="EMBL" id="GKT31235.1"/>
    </source>
</evidence>
<dbReference type="EMBL" id="BQXS01001947">
    <property type="protein sequence ID" value="GKT31235.1"/>
    <property type="molecule type" value="Genomic_DNA"/>
</dbReference>
<reference evidence="1" key="1">
    <citation type="submission" date="2022-03" db="EMBL/GenBank/DDBJ databases">
        <title>Draft genome sequence of Aduncisulcus paluster, a free-living microaerophilic Fornicata.</title>
        <authorList>
            <person name="Yuyama I."/>
            <person name="Kume K."/>
            <person name="Tamura T."/>
            <person name="Inagaki Y."/>
            <person name="Hashimoto T."/>
        </authorList>
    </citation>
    <scope>NUCLEOTIDE SEQUENCE</scope>
    <source>
        <strain evidence="1">NY0171</strain>
    </source>
</reference>
<protein>
    <submittedName>
        <fullName evidence="1">Uncharacterized protein</fullName>
    </submittedName>
</protein>
<gene>
    <name evidence="1" type="ORF">ADUPG1_001914</name>
</gene>
<organism evidence="1 2">
    <name type="scientific">Aduncisulcus paluster</name>
    <dbReference type="NCBI Taxonomy" id="2918883"/>
    <lineage>
        <taxon>Eukaryota</taxon>
        <taxon>Metamonada</taxon>
        <taxon>Carpediemonas-like organisms</taxon>
        <taxon>Aduncisulcus</taxon>
    </lineage>
</organism>
<keyword evidence="2" id="KW-1185">Reference proteome</keyword>
<feature type="non-terminal residue" evidence="1">
    <location>
        <position position="243"/>
    </location>
</feature>
<sequence length="243" mass="27598">MRNDIKTYLQEAGNLGKPGWSDPTVEGGGLELRTLHSAKGYKPHNFKISDMKKDVEKVIMKTKSAQVPLINRTRKKQNENLVSNLLELDKAKKSPFGDYESRVLNSVVFVPNSTRRKFGNQNSELDPLSDVKEGISERQAIRANYVIYEGRPAKAVEYLQSAGCPPAESKLTRHERRNIAQKMFHKVACSRIGSWKRFRAGLDKWNEPDVPFPLDISDIDAIIRKLHATSTDPIFKISYETLK</sequence>
<comment type="caution">
    <text evidence="1">The sequence shown here is derived from an EMBL/GenBank/DDBJ whole genome shotgun (WGS) entry which is preliminary data.</text>
</comment>
<proteinExistence type="predicted"/>
<dbReference type="Proteomes" id="UP001057375">
    <property type="component" value="Unassembled WGS sequence"/>
</dbReference>
<evidence type="ECO:0000313" key="2">
    <source>
        <dbReference type="Proteomes" id="UP001057375"/>
    </source>
</evidence>
<accession>A0ABQ5KFC6</accession>